<dbReference type="InterPro" id="IPR036249">
    <property type="entry name" value="Thioredoxin-like_sf"/>
</dbReference>
<accession>A0A382A2Q2</accession>
<dbReference type="EMBL" id="UINC01023670">
    <property type="protein sequence ID" value="SVA95790.1"/>
    <property type="molecule type" value="Genomic_DNA"/>
</dbReference>
<protein>
    <recommendedName>
        <fullName evidence="1">Alkyl hydroperoxide reductase subunit C/ Thiol specific antioxidant domain-containing protein</fullName>
    </recommendedName>
</protein>
<dbReference type="InterPro" id="IPR000866">
    <property type="entry name" value="AhpC/TSA"/>
</dbReference>
<dbReference type="GO" id="GO:0016491">
    <property type="term" value="F:oxidoreductase activity"/>
    <property type="evidence" value="ECO:0007669"/>
    <property type="project" value="InterPro"/>
</dbReference>
<proteinExistence type="predicted"/>
<reference evidence="2" key="1">
    <citation type="submission" date="2018-05" db="EMBL/GenBank/DDBJ databases">
        <authorList>
            <person name="Lanie J.A."/>
            <person name="Ng W.-L."/>
            <person name="Kazmierczak K.M."/>
            <person name="Andrzejewski T.M."/>
            <person name="Davidsen T.M."/>
            <person name="Wayne K.J."/>
            <person name="Tettelin H."/>
            <person name="Glass J.I."/>
            <person name="Rusch D."/>
            <person name="Podicherti R."/>
            <person name="Tsui H.-C.T."/>
            <person name="Winkler M.E."/>
        </authorList>
    </citation>
    <scope>NUCLEOTIDE SEQUENCE</scope>
</reference>
<dbReference type="GO" id="GO:0016209">
    <property type="term" value="F:antioxidant activity"/>
    <property type="evidence" value="ECO:0007669"/>
    <property type="project" value="InterPro"/>
</dbReference>
<feature type="non-terminal residue" evidence="2">
    <location>
        <position position="1"/>
    </location>
</feature>
<dbReference type="Gene3D" id="3.40.30.10">
    <property type="entry name" value="Glutaredoxin"/>
    <property type="match status" value="1"/>
</dbReference>
<gene>
    <name evidence="2" type="ORF">METZ01_LOCUS148644</name>
</gene>
<dbReference type="AlphaFoldDB" id="A0A382A2Q2"/>
<name>A0A382A2Q2_9ZZZZ</name>
<sequence>VEEQKKFADEHDFLFPLISDPERKIGELYGAARPADDPAVAFPLRISFLISPEGLIAAIWNQDSITDFQTHGDEVLSVIRSQS</sequence>
<organism evidence="2">
    <name type="scientific">marine metagenome</name>
    <dbReference type="NCBI Taxonomy" id="408172"/>
    <lineage>
        <taxon>unclassified sequences</taxon>
        <taxon>metagenomes</taxon>
        <taxon>ecological metagenomes</taxon>
    </lineage>
</organism>
<dbReference type="SUPFAM" id="SSF52833">
    <property type="entry name" value="Thioredoxin-like"/>
    <property type="match status" value="1"/>
</dbReference>
<evidence type="ECO:0000259" key="1">
    <source>
        <dbReference type="Pfam" id="PF00578"/>
    </source>
</evidence>
<feature type="domain" description="Alkyl hydroperoxide reductase subunit C/ Thiol specific antioxidant" evidence="1">
    <location>
        <begin position="2"/>
        <end position="58"/>
    </location>
</feature>
<evidence type="ECO:0000313" key="2">
    <source>
        <dbReference type="EMBL" id="SVA95790.1"/>
    </source>
</evidence>
<dbReference type="Pfam" id="PF00578">
    <property type="entry name" value="AhpC-TSA"/>
    <property type="match status" value="1"/>
</dbReference>